<dbReference type="PRINTS" id="PR00909">
    <property type="entry name" value="SPERMDNBNDNG"/>
</dbReference>
<feature type="signal peptide" evidence="7">
    <location>
        <begin position="1"/>
        <end position="22"/>
    </location>
</feature>
<evidence type="ECO:0000256" key="5">
    <source>
        <dbReference type="PIRNR" id="PIRNR019574"/>
    </source>
</evidence>
<dbReference type="GO" id="GO:0015846">
    <property type="term" value="P:polyamine transport"/>
    <property type="evidence" value="ECO:0007669"/>
    <property type="project" value="InterPro"/>
</dbReference>
<dbReference type="PIRSF" id="PIRSF019574">
    <property type="entry name" value="Periplasmic_polyamine_BP"/>
    <property type="match status" value="1"/>
</dbReference>
<reference evidence="9" key="1">
    <citation type="submission" date="2016-10" db="EMBL/GenBank/DDBJ databases">
        <authorList>
            <person name="Varghese N."/>
            <person name="Submissions S."/>
        </authorList>
    </citation>
    <scope>NUCLEOTIDE SEQUENCE [LARGE SCALE GENOMIC DNA]</scope>
    <source>
        <strain evidence="9">DSM 18887</strain>
    </source>
</reference>
<name>A0A1H9E7C3_9GAMM</name>
<dbReference type="Gene3D" id="3.40.190.10">
    <property type="entry name" value="Periplasmic binding protein-like II"/>
    <property type="match status" value="2"/>
</dbReference>
<dbReference type="SUPFAM" id="SSF53850">
    <property type="entry name" value="Periplasmic binding protein-like II"/>
    <property type="match status" value="1"/>
</dbReference>
<dbReference type="AlphaFoldDB" id="A0A1H9E7C3"/>
<feature type="binding site" evidence="6">
    <location>
        <position position="341"/>
    </location>
    <ligand>
        <name>spermidine</name>
        <dbReference type="ChEBI" id="CHEBI:57834"/>
    </ligand>
</feature>
<keyword evidence="2 5" id="KW-0813">Transport</keyword>
<evidence type="ECO:0000313" key="8">
    <source>
        <dbReference type="EMBL" id="SEQ21591.1"/>
    </source>
</evidence>
<gene>
    <name evidence="8" type="ORF">SAMN03080615_00735</name>
</gene>
<protein>
    <recommendedName>
        <fullName evidence="5">Putrescine-binding periplasmic protein</fullName>
    </recommendedName>
</protein>
<evidence type="ECO:0000256" key="1">
    <source>
        <dbReference type="ARBA" id="ARBA00004418"/>
    </source>
</evidence>
<dbReference type="Proteomes" id="UP000198749">
    <property type="component" value="Unassembled WGS sequence"/>
</dbReference>
<dbReference type="CDD" id="cd13659">
    <property type="entry name" value="PBP2_PotF"/>
    <property type="match status" value="1"/>
</dbReference>
<evidence type="ECO:0000313" key="9">
    <source>
        <dbReference type="Proteomes" id="UP000198749"/>
    </source>
</evidence>
<dbReference type="RefSeq" id="WP_091354189.1">
    <property type="nucleotide sequence ID" value="NZ_AP025284.1"/>
</dbReference>
<comment type="function">
    <text evidence="5">Required for the activity of the bacterial periplasmic transport system of putrescine.</text>
</comment>
<dbReference type="OrthoDB" id="9769319at2"/>
<comment type="similarity">
    <text evidence="5">Belongs to the bacterial solute-binding protein PotD/PotF family.</text>
</comment>
<comment type="subcellular location">
    <subcellularLocation>
        <location evidence="1 5">Periplasm</location>
    </subcellularLocation>
</comment>
<dbReference type="GO" id="GO:0019808">
    <property type="term" value="F:polyamine binding"/>
    <property type="evidence" value="ECO:0007669"/>
    <property type="project" value="InterPro"/>
</dbReference>
<dbReference type="GO" id="GO:0042597">
    <property type="term" value="C:periplasmic space"/>
    <property type="evidence" value="ECO:0007669"/>
    <property type="project" value="UniProtKB-SubCell"/>
</dbReference>
<proteinExistence type="inferred from homology"/>
<evidence type="ECO:0000256" key="7">
    <source>
        <dbReference type="SAM" id="SignalP"/>
    </source>
</evidence>
<dbReference type="Pfam" id="PF13416">
    <property type="entry name" value="SBP_bac_8"/>
    <property type="match status" value="1"/>
</dbReference>
<evidence type="ECO:0000256" key="3">
    <source>
        <dbReference type="ARBA" id="ARBA00022729"/>
    </source>
</evidence>
<evidence type="ECO:0000256" key="6">
    <source>
        <dbReference type="PIRSR" id="PIRSR019574-1"/>
    </source>
</evidence>
<evidence type="ECO:0000256" key="2">
    <source>
        <dbReference type="ARBA" id="ARBA00022448"/>
    </source>
</evidence>
<keyword evidence="9" id="KW-1185">Reference proteome</keyword>
<dbReference type="PANTHER" id="PTHR30222:SF12">
    <property type="entry name" value="NORSPERMIDINE SENSOR"/>
    <property type="match status" value="1"/>
</dbReference>
<dbReference type="EMBL" id="FOGB01000002">
    <property type="protein sequence ID" value="SEQ21591.1"/>
    <property type="molecule type" value="Genomic_DNA"/>
</dbReference>
<dbReference type="InterPro" id="IPR006059">
    <property type="entry name" value="SBP"/>
</dbReference>
<dbReference type="STRING" id="355243.SAMN03080615_00735"/>
<keyword evidence="3 7" id="KW-0732">Signal</keyword>
<dbReference type="PANTHER" id="PTHR30222">
    <property type="entry name" value="SPERMIDINE/PUTRESCINE-BINDING PERIPLASMIC PROTEIN"/>
    <property type="match status" value="1"/>
</dbReference>
<evidence type="ECO:0000256" key="4">
    <source>
        <dbReference type="ARBA" id="ARBA00022764"/>
    </source>
</evidence>
<accession>A0A1H9E7C3</accession>
<keyword evidence="4 5" id="KW-0574">Periplasm</keyword>
<organism evidence="8 9">
    <name type="scientific">Amphritea atlantica</name>
    <dbReference type="NCBI Taxonomy" id="355243"/>
    <lineage>
        <taxon>Bacteria</taxon>
        <taxon>Pseudomonadati</taxon>
        <taxon>Pseudomonadota</taxon>
        <taxon>Gammaproteobacteria</taxon>
        <taxon>Oceanospirillales</taxon>
        <taxon>Oceanospirillaceae</taxon>
        <taxon>Amphritea</taxon>
    </lineage>
</organism>
<sequence>MKIIKISLVAGLALSFSGFAAAESQTLNVYNWWDYIKPEVIKNFEADTGIKVNYDVYDSNEVLEAKLMAGNSGYDLVVPSGSFLERQAKAGIYQELDRSKLPNYRNLDPALLKNAEMNDPGNRFGIPYAWGTIGLGYNEDMLRQRLGDRPFNTLDLIFDQQISSKLKDCGIALLDSPSEIMAITLNYLGLDPNSEDRADLSKATDLFKKVRGNIKYFNSGNLVKDLVNGDVCVTIGYNGDLLRAQKRADEAGMKSTLKYAIPKEGTIAWFDLVAIPADSTNSDAAHQFINYLLKPENAADISNFVMYAVPNTKVGPFLDEAIRTNQGIYPDEELKANLFSQKAHTAKFDRRLTSAWTSIKTGR</sequence>
<feature type="chain" id="PRO_5011697884" description="Putrescine-binding periplasmic protein" evidence="7">
    <location>
        <begin position="23"/>
        <end position="363"/>
    </location>
</feature>
<dbReference type="InterPro" id="IPR001188">
    <property type="entry name" value="Sperm_putr-bd"/>
</dbReference>